<reference evidence="4" key="2">
    <citation type="submission" date="2009-11" db="EMBL/GenBank/DDBJ databases">
        <title>The Genome Sequence of Allomyces macrogynus strain ATCC 38327.</title>
        <authorList>
            <consortium name="The Broad Institute Genome Sequencing Platform"/>
            <person name="Russ C."/>
            <person name="Cuomo C."/>
            <person name="Shea T."/>
            <person name="Young S.K."/>
            <person name="Zeng Q."/>
            <person name="Koehrsen M."/>
            <person name="Haas B."/>
            <person name="Borodovsky M."/>
            <person name="Guigo R."/>
            <person name="Alvarado L."/>
            <person name="Berlin A."/>
            <person name="Borenstein D."/>
            <person name="Chen Z."/>
            <person name="Engels R."/>
            <person name="Freedman E."/>
            <person name="Gellesch M."/>
            <person name="Goldberg J."/>
            <person name="Griggs A."/>
            <person name="Gujja S."/>
            <person name="Heiman D."/>
            <person name="Hepburn T."/>
            <person name="Howarth C."/>
            <person name="Jen D."/>
            <person name="Larson L."/>
            <person name="Lewis B."/>
            <person name="Mehta T."/>
            <person name="Park D."/>
            <person name="Pearson M."/>
            <person name="Roberts A."/>
            <person name="Saif S."/>
            <person name="Shenoy N."/>
            <person name="Sisk P."/>
            <person name="Stolte C."/>
            <person name="Sykes S."/>
            <person name="Walk T."/>
            <person name="White J."/>
            <person name="Yandava C."/>
            <person name="Burger G."/>
            <person name="Gray M.W."/>
            <person name="Holland P.W.H."/>
            <person name="King N."/>
            <person name="Lang F.B.F."/>
            <person name="Roger A.J."/>
            <person name="Ruiz-Trillo I."/>
            <person name="Lander E."/>
            <person name="Nusbaum C."/>
        </authorList>
    </citation>
    <scope>NUCLEOTIDE SEQUENCE [LARGE SCALE GENOMIC DNA]</scope>
    <source>
        <strain evidence="4">ATCC 38327</strain>
    </source>
</reference>
<protein>
    <recommendedName>
        <fullName evidence="2">Ubiquitin-like domain-containing protein</fullName>
    </recommendedName>
</protein>
<accession>A0A0L0ST58</accession>
<sequence length="320" mass="32506">MGQCCSAPEDADRSRAVPGASTAAAGARAGQSTAHLPPSAPLRTGHLQWTAAPPGLTRDQLERRREEYWATSPAYGGRAEVWDALRAICNAVITGDQDMVPALVDAAGISIPTGDLTEAAGPEGGAYDMLGNKYVVPAFCLVPPTNLLSSPPPAPTSPTRPIASSQSTVASATDIPMKPTAAAAAAPAPTSPAPTPRPAAVPTSPHAAVPADPTPDEGPVVHLTCRPSAGTHGDAVVSVGVRATIARLKARLAPKGEPMPLDPAAMRVMYLGRIYGDERKVGELPFLGGNVAAAEATASGNGGSAAALARHIVQVMVLDR</sequence>
<dbReference type="InterPro" id="IPR032752">
    <property type="entry name" value="DC-UbP/UBTD2_N"/>
</dbReference>
<dbReference type="PANTHER" id="PTHR13609">
    <property type="entry name" value="UBIQUITIN DOMAIN CONTAINING 1 PROTEIN-RELATED"/>
    <property type="match status" value="1"/>
</dbReference>
<dbReference type="InterPro" id="IPR000626">
    <property type="entry name" value="Ubiquitin-like_dom"/>
</dbReference>
<dbReference type="InterPro" id="IPR038169">
    <property type="entry name" value="DC-UbP/UBTD2_N_sf"/>
</dbReference>
<feature type="region of interest" description="Disordered" evidence="1">
    <location>
        <begin position="1"/>
        <end position="52"/>
    </location>
</feature>
<dbReference type="VEuPathDB" id="FungiDB:AMAG_11132"/>
<feature type="compositionally biased region" description="Polar residues" evidence="1">
    <location>
        <begin position="162"/>
        <end position="171"/>
    </location>
</feature>
<feature type="compositionally biased region" description="Low complexity" evidence="1">
    <location>
        <begin position="179"/>
        <end position="188"/>
    </location>
</feature>
<dbReference type="Pfam" id="PF16455">
    <property type="entry name" value="UBD"/>
    <property type="match status" value="1"/>
</dbReference>
<feature type="compositionally biased region" description="Low complexity" evidence="1">
    <location>
        <begin position="16"/>
        <end position="34"/>
    </location>
</feature>
<gene>
    <name evidence="3" type="ORF">AMAG_11132</name>
</gene>
<feature type="compositionally biased region" description="Pro residues" evidence="1">
    <location>
        <begin position="189"/>
        <end position="199"/>
    </location>
</feature>
<dbReference type="EMBL" id="GG745347">
    <property type="protein sequence ID" value="KNE65514.1"/>
    <property type="molecule type" value="Genomic_DNA"/>
</dbReference>
<evidence type="ECO:0000313" key="4">
    <source>
        <dbReference type="Proteomes" id="UP000054350"/>
    </source>
</evidence>
<dbReference type="Proteomes" id="UP000054350">
    <property type="component" value="Unassembled WGS sequence"/>
</dbReference>
<feature type="region of interest" description="Disordered" evidence="1">
    <location>
        <begin position="150"/>
        <end position="217"/>
    </location>
</feature>
<dbReference type="AlphaFoldDB" id="A0A0L0ST58"/>
<feature type="domain" description="Ubiquitin-like" evidence="2">
    <location>
        <begin position="221"/>
        <end position="301"/>
    </location>
</feature>
<name>A0A0L0ST58_ALLM3</name>
<keyword evidence="4" id="KW-1185">Reference proteome</keyword>
<organism evidence="3 4">
    <name type="scientific">Allomyces macrogynus (strain ATCC 38327)</name>
    <name type="common">Allomyces javanicus var. macrogynus</name>
    <dbReference type="NCBI Taxonomy" id="578462"/>
    <lineage>
        <taxon>Eukaryota</taxon>
        <taxon>Fungi</taxon>
        <taxon>Fungi incertae sedis</taxon>
        <taxon>Blastocladiomycota</taxon>
        <taxon>Blastocladiomycetes</taxon>
        <taxon>Blastocladiales</taxon>
        <taxon>Blastocladiaceae</taxon>
        <taxon>Allomyces</taxon>
    </lineage>
</organism>
<dbReference type="InterPro" id="IPR039869">
    <property type="entry name" value="UBTD1/2"/>
</dbReference>
<evidence type="ECO:0000259" key="2">
    <source>
        <dbReference type="PROSITE" id="PS50053"/>
    </source>
</evidence>
<dbReference type="OrthoDB" id="1640476at2759"/>
<proteinExistence type="predicted"/>
<evidence type="ECO:0000256" key="1">
    <source>
        <dbReference type="SAM" id="MobiDB-lite"/>
    </source>
</evidence>
<dbReference type="eggNOG" id="KOG0013">
    <property type="taxonomic scope" value="Eukaryota"/>
</dbReference>
<dbReference type="STRING" id="578462.A0A0L0ST58"/>
<dbReference type="PROSITE" id="PS50053">
    <property type="entry name" value="UBIQUITIN_2"/>
    <property type="match status" value="1"/>
</dbReference>
<dbReference type="Gene3D" id="1.20.225.20">
    <property type="entry name" value="Ub domain-containing protein, DC-UbP/UBTD2, N-terminal domain"/>
    <property type="match status" value="1"/>
</dbReference>
<reference evidence="3 4" key="1">
    <citation type="submission" date="2009-11" db="EMBL/GenBank/DDBJ databases">
        <title>Annotation of Allomyces macrogynus ATCC 38327.</title>
        <authorList>
            <consortium name="The Broad Institute Genome Sequencing Platform"/>
            <person name="Russ C."/>
            <person name="Cuomo C."/>
            <person name="Burger G."/>
            <person name="Gray M.W."/>
            <person name="Holland P.W.H."/>
            <person name="King N."/>
            <person name="Lang F.B.F."/>
            <person name="Roger A.J."/>
            <person name="Ruiz-Trillo I."/>
            <person name="Young S.K."/>
            <person name="Zeng Q."/>
            <person name="Gargeya S."/>
            <person name="Fitzgerald M."/>
            <person name="Haas B."/>
            <person name="Abouelleil A."/>
            <person name="Alvarado L."/>
            <person name="Arachchi H.M."/>
            <person name="Berlin A."/>
            <person name="Chapman S.B."/>
            <person name="Gearin G."/>
            <person name="Goldberg J."/>
            <person name="Griggs A."/>
            <person name="Gujja S."/>
            <person name="Hansen M."/>
            <person name="Heiman D."/>
            <person name="Howarth C."/>
            <person name="Larimer J."/>
            <person name="Lui A."/>
            <person name="MacDonald P.J.P."/>
            <person name="McCowen C."/>
            <person name="Montmayeur A."/>
            <person name="Murphy C."/>
            <person name="Neiman D."/>
            <person name="Pearson M."/>
            <person name="Priest M."/>
            <person name="Roberts A."/>
            <person name="Saif S."/>
            <person name="Shea T."/>
            <person name="Sisk P."/>
            <person name="Stolte C."/>
            <person name="Sykes S."/>
            <person name="Wortman J."/>
            <person name="Nusbaum C."/>
            <person name="Birren B."/>
        </authorList>
    </citation>
    <scope>NUCLEOTIDE SEQUENCE [LARGE SCALE GENOMIC DNA]</scope>
    <source>
        <strain evidence="3 4">ATCC 38327</strain>
    </source>
</reference>
<evidence type="ECO:0000313" key="3">
    <source>
        <dbReference type="EMBL" id="KNE65514.1"/>
    </source>
</evidence>